<dbReference type="AlphaFoldDB" id="A0A2W5C1V5"/>
<dbReference type="GO" id="GO:0042834">
    <property type="term" value="F:peptidoglycan binding"/>
    <property type="evidence" value="ECO:0007669"/>
    <property type="project" value="InterPro"/>
</dbReference>
<feature type="region of interest" description="Disordered" evidence="1">
    <location>
        <begin position="24"/>
        <end position="43"/>
    </location>
</feature>
<dbReference type="InterPro" id="IPR007730">
    <property type="entry name" value="SPOR-like_dom"/>
</dbReference>
<feature type="domain" description="SPOR" evidence="2">
    <location>
        <begin position="174"/>
        <end position="255"/>
    </location>
</feature>
<evidence type="ECO:0000256" key="1">
    <source>
        <dbReference type="SAM" id="MobiDB-lite"/>
    </source>
</evidence>
<name>A0A2W5C1V5_9SPHN</name>
<evidence type="ECO:0000313" key="4">
    <source>
        <dbReference type="Proteomes" id="UP000249066"/>
    </source>
</evidence>
<proteinExistence type="predicted"/>
<dbReference type="Pfam" id="PF05036">
    <property type="entry name" value="SPOR"/>
    <property type="match status" value="1"/>
</dbReference>
<reference evidence="3 4" key="1">
    <citation type="submission" date="2017-08" db="EMBL/GenBank/DDBJ databases">
        <title>Infants hospitalized years apart are colonized by the same room-sourced microbial strains.</title>
        <authorList>
            <person name="Brooks B."/>
            <person name="Olm M.R."/>
            <person name="Firek B.A."/>
            <person name="Baker R."/>
            <person name="Thomas B.C."/>
            <person name="Morowitz M.J."/>
            <person name="Banfield J.F."/>
        </authorList>
    </citation>
    <scope>NUCLEOTIDE SEQUENCE [LARGE SCALE GENOMIC DNA]</scope>
    <source>
        <strain evidence="3">S2_018_000_R2_101</strain>
    </source>
</reference>
<accession>A0A2W5C1V5</accession>
<dbReference type="SUPFAM" id="SSF110997">
    <property type="entry name" value="Sporulation related repeat"/>
    <property type="match status" value="1"/>
</dbReference>
<dbReference type="InterPro" id="IPR036680">
    <property type="entry name" value="SPOR-like_sf"/>
</dbReference>
<sequence length="255" mass="25828">MKRGILHAAILTIALLSGCAKSPKPAPLPAPDPGPTATPARPAAAAASADGLEALWHVRAGLNVAALSCRDAAIAAGYNRMLKNHKAPLASAYSAETLAHKAGGATALDRHMTQVYNRFADPRSQAGLCAAARQAQAAIAAPGADLTAMAPMLLARLESPGQAATLNLAGAAPAISAGGWLVQFGTYSGQDAAETAWRRIGARLPAMAGRSPRYDPVPGKSLVRLRVGPIDNRAAAQGLCASALKAGLDCLPVVG</sequence>
<dbReference type="Proteomes" id="UP000249066">
    <property type="component" value="Unassembled WGS sequence"/>
</dbReference>
<gene>
    <name evidence="3" type="ORF">DI623_10880</name>
</gene>
<feature type="compositionally biased region" description="Pro residues" evidence="1">
    <location>
        <begin position="24"/>
        <end position="36"/>
    </location>
</feature>
<evidence type="ECO:0000259" key="2">
    <source>
        <dbReference type="PROSITE" id="PS51724"/>
    </source>
</evidence>
<comment type="caution">
    <text evidence="3">The sequence shown here is derived from an EMBL/GenBank/DDBJ whole genome shotgun (WGS) entry which is preliminary data.</text>
</comment>
<dbReference type="Gene3D" id="3.30.70.1070">
    <property type="entry name" value="Sporulation related repeat"/>
    <property type="match status" value="1"/>
</dbReference>
<dbReference type="PROSITE" id="PS51257">
    <property type="entry name" value="PROKAR_LIPOPROTEIN"/>
    <property type="match status" value="1"/>
</dbReference>
<evidence type="ECO:0000313" key="3">
    <source>
        <dbReference type="EMBL" id="PZO89231.1"/>
    </source>
</evidence>
<dbReference type="EMBL" id="QFNN01000067">
    <property type="protein sequence ID" value="PZO89231.1"/>
    <property type="molecule type" value="Genomic_DNA"/>
</dbReference>
<dbReference type="PROSITE" id="PS51724">
    <property type="entry name" value="SPOR"/>
    <property type="match status" value="1"/>
</dbReference>
<organism evidence="3 4">
    <name type="scientific">Sphingomonas sanxanigenens</name>
    <dbReference type="NCBI Taxonomy" id="397260"/>
    <lineage>
        <taxon>Bacteria</taxon>
        <taxon>Pseudomonadati</taxon>
        <taxon>Pseudomonadota</taxon>
        <taxon>Alphaproteobacteria</taxon>
        <taxon>Sphingomonadales</taxon>
        <taxon>Sphingomonadaceae</taxon>
        <taxon>Sphingomonas</taxon>
    </lineage>
</organism>
<protein>
    <recommendedName>
        <fullName evidence="2">SPOR domain-containing protein</fullName>
    </recommendedName>
</protein>